<evidence type="ECO:0000313" key="1">
    <source>
        <dbReference type="EMBL" id="KAK8482024.1"/>
    </source>
</evidence>
<sequence>MEEETPDIDFKLRIREKAMANVVKADMVGDGKMIVLFSSDFVRRIGFGILRRDETVLTSNSYRSLAAAVLGVSEVAAGGSGRPGKQFGQQPGQQALEASLQWKLPLAFSKKAYSIHVLH</sequence>
<organism evidence="1 2">
    <name type="scientific">Hibiscus sabdariffa</name>
    <name type="common">roselle</name>
    <dbReference type="NCBI Taxonomy" id="183260"/>
    <lineage>
        <taxon>Eukaryota</taxon>
        <taxon>Viridiplantae</taxon>
        <taxon>Streptophyta</taxon>
        <taxon>Embryophyta</taxon>
        <taxon>Tracheophyta</taxon>
        <taxon>Spermatophyta</taxon>
        <taxon>Magnoliopsida</taxon>
        <taxon>eudicotyledons</taxon>
        <taxon>Gunneridae</taxon>
        <taxon>Pentapetalae</taxon>
        <taxon>rosids</taxon>
        <taxon>malvids</taxon>
        <taxon>Malvales</taxon>
        <taxon>Malvaceae</taxon>
        <taxon>Malvoideae</taxon>
        <taxon>Hibiscus</taxon>
    </lineage>
</organism>
<name>A0ABR1ZN19_9ROSI</name>
<accession>A0ABR1ZN19</accession>
<dbReference type="Proteomes" id="UP001396334">
    <property type="component" value="Unassembled WGS sequence"/>
</dbReference>
<proteinExistence type="predicted"/>
<reference evidence="1 2" key="1">
    <citation type="journal article" date="2024" name="G3 (Bethesda)">
        <title>Genome assembly of Hibiscus sabdariffa L. provides insights into metabolisms of medicinal natural products.</title>
        <authorList>
            <person name="Kim T."/>
        </authorList>
    </citation>
    <scope>NUCLEOTIDE SEQUENCE [LARGE SCALE GENOMIC DNA]</scope>
    <source>
        <strain evidence="1">TK-2024</strain>
        <tissue evidence="1">Old leaves</tissue>
    </source>
</reference>
<evidence type="ECO:0000313" key="2">
    <source>
        <dbReference type="Proteomes" id="UP001396334"/>
    </source>
</evidence>
<protein>
    <submittedName>
        <fullName evidence="1">Uncharacterized protein</fullName>
    </submittedName>
</protein>
<comment type="caution">
    <text evidence="1">The sequence shown here is derived from an EMBL/GenBank/DDBJ whole genome shotgun (WGS) entry which is preliminary data.</text>
</comment>
<gene>
    <name evidence="1" type="ORF">V6N11_071051</name>
</gene>
<dbReference type="EMBL" id="JBBPBN010000827">
    <property type="protein sequence ID" value="KAK8482024.1"/>
    <property type="molecule type" value="Genomic_DNA"/>
</dbReference>
<keyword evidence="2" id="KW-1185">Reference proteome</keyword>